<name>A0ABR7NB57_9FIRM</name>
<reference evidence="2 3" key="1">
    <citation type="submission" date="2020-08" db="EMBL/GenBank/DDBJ databases">
        <title>Genome public.</title>
        <authorList>
            <person name="Liu C."/>
            <person name="Sun Q."/>
        </authorList>
    </citation>
    <scope>NUCLEOTIDE SEQUENCE [LARGE SCALE GENOMIC DNA]</scope>
    <source>
        <strain evidence="2 3">NSJ-46</strain>
    </source>
</reference>
<proteinExistence type="predicted"/>
<protein>
    <recommendedName>
        <fullName evidence="1">YubB ferredoxin-like domain-containing protein</fullName>
    </recommendedName>
</protein>
<accession>A0ABR7NB57</accession>
<keyword evidence="3" id="KW-1185">Reference proteome</keyword>
<evidence type="ECO:0000259" key="1">
    <source>
        <dbReference type="Pfam" id="PF18406"/>
    </source>
</evidence>
<dbReference type="Pfam" id="PF18406">
    <property type="entry name" value="DUF1281_C"/>
    <property type="match status" value="1"/>
</dbReference>
<feature type="domain" description="YubB ferredoxin-like" evidence="1">
    <location>
        <begin position="144"/>
        <end position="216"/>
    </location>
</feature>
<dbReference type="EMBL" id="JACRSZ010000011">
    <property type="protein sequence ID" value="MBC8573631.1"/>
    <property type="molecule type" value="Genomic_DNA"/>
</dbReference>
<dbReference type="Gene3D" id="3.30.70.1270">
    <property type="entry name" value="Api92-like domains"/>
    <property type="match status" value="1"/>
</dbReference>
<organism evidence="2 3">
    <name type="scientific">Jingyaoa shaoxingensis</name>
    <dbReference type="NCBI Taxonomy" id="2763671"/>
    <lineage>
        <taxon>Bacteria</taxon>
        <taxon>Bacillati</taxon>
        <taxon>Bacillota</taxon>
        <taxon>Clostridia</taxon>
        <taxon>Lachnospirales</taxon>
        <taxon>Lachnospiraceae</taxon>
        <taxon>Jingyaoa</taxon>
    </lineage>
</organism>
<dbReference type="InterPro" id="IPR041329">
    <property type="entry name" value="YubB_C"/>
</dbReference>
<dbReference type="SUPFAM" id="SSF160940">
    <property type="entry name" value="Api92-like"/>
    <property type="match status" value="1"/>
</dbReference>
<comment type="caution">
    <text evidence="2">The sequence shown here is derived from an EMBL/GenBank/DDBJ whole genome shotgun (WGS) entry which is preliminary data.</text>
</comment>
<sequence>MPNHVRNVIKMQGITEFPLFRTYDDGSKGFDFNKMIPMPESLNMDSGSMVDDYAIYYLTDRCTVPVSRVSAEKKAVIAKIIANNMFGSEEWIQRMFNRVMEQAFDETESKRKKMYEDGKTYVENLENYGYASWYDWCIANWDTKWNAYDNETEGTDCIKFSTAWANPEPVIRKLAEMYPGIKIEHWWADEDTGNNTGYRIFENGKEAEESVGYYENCSKEAYSCYELCWGEMSKCYHKDENGNWVQHDCKGCTGCSLGTV</sequence>
<evidence type="ECO:0000313" key="3">
    <source>
        <dbReference type="Proteomes" id="UP000657421"/>
    </source>
</evidence>
<gene>
    <name evidence="2" type="ORF">H8716_11145</name>
</gene>
<dbReference type="Proteomes" id="UP000657421">
    <property type="component" value="Unassembled WGS sequence"/>
</dbReference>
<evidence type="ECO:0000313" key="2">
    <source>
        <dbReference type="EMBL" id="MBC8573631.1"/>
    </source>
</evidence>
<dbReference type="RefSeq" id="WP_249308919.1">
    <property type="nucleotide sequence ID" value="NZ_JACRSZ010000011.1"/>
</dbReference>